<name>A0A345DBJ1_9BURK</name>
<dbReference type="RefSeq" id="WP_157964365.1">
    <property type="nucleotide sequence ID" value="NZ_CP031124.1"/>
</dbReference>
<dbReference type="AlphaFoldDB" id="A0A345DBJ1"/>
<dbReference type="EMBL" id="CP031124">
    <property type="protein sequence ID" value="AXF85729.1"/>
    <property type="molecule type" value="Genomic_DNA"/>
</dbReference>
<evidence type="ECO:0000313" key="1">
    <source>
        <dbReference type="EMBL" id="AXF85729.1"/>
    </source>
</evidence>
<sequence length="190" mass="21012">MRALVFFPCALLTACAGLNYTPPVIPANVPAATVSYHANYDEDMQLTTNSTCQPRSYFGRKDVYSMGHALHYVPNSDSMYRVTVEANKPFVASGFKKLLVGYETRWEWHNGFMMPEDYPIYRAASIMPMVFTPKSGHNYLLGLQHTSGTVSANITIQDLGVSDSPITSLASAAPITDEQHLMPAVQCPRK</sequence>
<evidence type="ECO:0000313" key="2">
    <source>
        <dbReference type="Proteomes" id="UP000252182"/>
    </source>
</evidence>
<accession>A0A345DBJ1</accession>
<reference evidence="2" key="1">
    <citation type="submission" date="2018-07" db="EMBL/GenBank/DDBJ databases">
        <authorList>
            <person name="Kim H."/>
        </authorList>
    </citation>
    <scope>NUCLEOTIDE SEQUENCE [LARGE SCALE GENOMIC DNA]</scope>
    <source>
        <strain evidence="2">F02</strain>
    </source>
</reference>
<proteinExistence type="predicted"/>
<protein>
    <submittedName>
        <fullName evidence="1">Uncharacterized protein</fullName>
    </submittedName>
</protein>
<keyword evidence="2" id="KW-1185">Reference proteome</keyword>
<dbReference type="KEGG" id="hyf:DTO96_101462"/>
<dbReference type="OrthoDB" id="9835387at2"/>
<dbReference type="PROSITE" id="PS51257">
    <property type="entry name" value="PROKAR_LIPOPROTEIN"/>
    <property type="match status" value="1"/>
</dbReference>
<dbReference type="Proteomes" id="UP000252182">
    <property type="component" value="Chromosome"/>
</dbReference>
<gene>
    <name evidence="1" type="ORF">DTO96_101462</name>
</gene>
<organism evidence="1 2">
    <name type="scientific">Ephemeroptericola cinctiostellae</name>
    <dbReference type="NCBI Taxonomy" id="2268024"/>
    <lineage>
        <taxon>Bacteria</taxon>
        <taxon>Pseudomonadati</taxon>
        <taxon>Pseudomonadota</taxon>
        <taxon>Betaproteobacteria</taxon>
        <taxon>Burkholderiales</taxon>
        <taxon>Burkholderiaceae</taxon>
        <taxon>Ephemeroptericola</taxon>
    </lineage>
</organism>